<reference evidence="4" key="2">
    <citation type="submission" date="2025-08" db="UniProtKB">
        <authorList>
            <consortium name="Ensembl"/>
        </authorList>
    </citation>
    <scope>IDENTIFICATION</scope>
</reference>
<proteinExistence type="predicted"/>
<keyword evidence="2" id="KW-0812">Transmembrane</keyword>
<name>A0A674MDH8_TAKRU</name>
<feature type="region of interest" description="Disordered" evidence="1">
    <location>
        <begin position="33"/>
        <end position="79"/>
    </location>
</feature>
<sequence>SRDAATLSRLLHLPILLIFTHRMWQKCFKTHRITDHDVPTEPSPRNQAHGTKPEEPGPRNQARGTKPEEPSPRNQKTTTGFKIMDLLLITLGLSALFPASTTSYTMTFGPHDCTRLLSVTFTEVDDI</sequence>
<dbReference type="Ensembl" id="ENSTRUT00000070116.1">
    <property type="protein sequence ID" value="ENSTRUP00000059104.1"/>
    <property type="gene ID" value="ENSTRUG00000030488.1"/>
</dbReference>
<feature type="transmembrane region" description="Helical" evidence="2">
    <location>
        <begin position="83"/>
        <end position="100"/>
    </location>
</feature>
<evidence type="ECO:0000256" key="3">
    <source>
        <dbReference type="SAM" id="SignalP"/>
    </source>
</evidence>
<evidence type="ECO:0000256" key="1">
    <source>
        <dbReference type="SAM" id="MobiDB-lite"/>
    </source>
</evidence>
<feature type="signal peptide" evidence="3">
    <location>
        <begin position="1"/>
        <end position="25"/>
    </location>
</feature>
<dbReference type="AlphaFoldDB" id="A0A674MDH8"/>
<keyword evidence="2" id="KW-1133">Transmembrane helix</keyword>
<evidence type="ECO:0000313" key="4">
    <source>
        <dbReference type="Ensembl" id="ENSTRUP00000059104.1"/>
    </source>
</evidence>
<reference evidence="4" key="3">
    <citation type="submission" date="2025-09" db="UniProtKB">
        <authorList>
            <consortium name="Ensembl"/>
        </authorList>
    </citation>
    <scope>IDENTIFICATION</scope>
</reference>
<evidence type="ECO:0000256" key="2">
    <source>
        <dbReference type="SAM" id="Phobius"/>
    </source>
</evidence>
<evidence type="ECO:0008006" key="6">
    <source>
        <dbReference type="Google" id="ProtNLM"/>
    </source>
</evidence>
<organism evidence="4 5">
    <name type="scientific">Takifugu rubripes</name>
    <name type="common">Japanese pufferfish</name>
    <name type="synonym">Fugu rubripes</name>
    <dbReference type="NCBI Taxonomy" id="31033"/>
    <lineage>
        <taxon>Eukaryota</taxon>
        <taxon>Metazoa</taxon>
        <taxon>Chordata</taxon>
        <taxon>Craniata</taxon>
        <taxon>Vertebrata</taxon>
        <taxon>Euteleostomi</taxon>
        <taxon>Actinopterygii</taxon>
        <taxon>Neopterygii</taxon>
        <taxon>Teleostei</taxon>
        <taxon>Neoteleostei</taxon>
        <taxon>Acanthomorphata</taxon>
        <taxon>Eupercaria</taxon>
        <taxon>Tetraodontiformes</taxon>
        <taxon>Tetradontoidea</taxon>
        <taxon>Tetraodontidae</taxon>
        <taxon>Takifugu</taxon>
    </lineage>
</organism>
<keyword evidence="2" id="KW-0472">Membrane</keyword>
<keyword evidence="3" id="KW-0732">Signal</keyword>
<dbReference type="Proteomes" id="UP000005226">
    <property type="component" value="Chromosome 20"/>
</dbReference>
<dbReference type="InParanoid" id="A0A674MDH8"/>
<reference evidence="4 5" key="1">
    <citation type="journal article" date="2011" name="Genome Biol. Evol.">
        <title>Integration of the genetic map and genome assembly of fugu facilitates insights into distinct features of genome evolution in teleosts and mammals.</title>
        <authorList>
            <person name="Kai W."/>
            <person name="Kikuchi K."/>
            <person name="Tohari S."/>
            <person name="Chew A.K."/>
            <person name="Tay A."/>
            <person name="Fujiwara A."/>
            <person name="Hosoya S."/>
            <person name="Suetake H."/>
            <person name="Naruse K."/>
            <person name="Brenner S."/>
            <person name="Suzuki Y."/>
            <person name="Venkatesh B."/>
        </authorList>
    </citation>
    <scope>NUCLEOTIDE SEQUENCE [LARGE SCALE GENOMIC DNA]</scope>
</reference>
<feature type="chain" id="PRO_5025653211" description="FXYD domain-containing ion transport regulator" evidence="3">
    <location>
        <begin position="26"/>
        <end position="127"/>
    </location>
</feature>
<keyword evidence="5" id="KW-1185">Reference proteome</keyword>
<accession>A0A674MDH8</accession>
<protein>
    <recommendedName>
        <fullName evidence="6">FXYD domain-containing ion transport regulator</fullName>
    </recommendedName>
</protein>
<evidence type="ECO:0000313" key="5">
    <source>
        <dbReference type="Proteomes" id="UP000005226"/>
    </source>
</evidence>